<comment type="similarity">
    <text evidence="1">Belongs to the metallo-beta-lactamase superfamily.</text>
</comment>
<dbReference type="Pfam" id="PF00753">
    <property type="entry name" value="Lactamase_B"/>
    <property type="match status" value="1"/>
</dbReference>
<accession>A0ABQ4TIZ3</accession>
<dbReference type="CDD" id="cd07720">
    <property type="entry name" value="OPHC2-like_MBL-fold"/>
    <property type="match status" value="1"/>
</dbReference>
<proteinExistence type="inferred from homology"/>
<reference evidence="6" key="1">
    <citation type="journal article" date="2021" name="Front. Microbiol.">
        <title>Comprehensive Comparative Genomics and Phenotyping of Methylobacterium Species.</title>
        <authorList>
            <person name="Alessa O."/>
            <person name="Ogura Y."/>
            <person name="Fujitani Y."/>
            <person name="Takami H."/>
            <person name="Hayashi T."/>
            <person name="Sahin N."/>
            <person name="Tani A."/>
        </authorList>
    </citation>
    <scope>NUCLEOTIDE SEQUENCE</scope>
    <source>
        <strain evidence="6">DSM 23674</strain>
    </source>
</reference>
<evidence type="ECO:0000313" key="6">
    <source>
        <dbReference type="EMBL" id="GJE54482.1"/>
    </source>
</evidence>
<dbReference type="InterPro" id="IPR051013">
    <property type="entry name" value="MBL_superfamily_lactonases"/>
</dbReference>
<evidence type="ECO:0000259" key="5">
    <source>
        <dbReference type="SMART" id="SM00849"/>
    </source>
</evidence>
<dbReference type="PANTHER" id="PTHR42978">
    <property type="entry name" value="QUORUM-QUENCHING LACTONASE YTNP-RELATED-RELATED"/>
    <property type="match status" value="1"/>
</dbReference>
<gene>
    <name evidence="6" type="ORF">EKPJFOCH_0958</name>
</gene>
<dbReference type="Proteomes" id="UP001055101">
    <property type="component" value="Unassembled WGS sequence"/>
</dbReference>
<dbReference type="InterPro" id="IPR001279">
    <property type="entry name" value="Metallo-B-lactamas"/>
</dbReference>
<reference evidence="6" key="2">
    <citation type="submission" date="2021-08" db="EMBL/GenBank/DDBJ databases">
        <authorList>
            <person name="Tani A."/>
            <person name="Ola A."/>
            <person name="Ogura Y."/>
            <person name="Katsura K."/>
            <person name="Hayashi T."/>
        </authorList>
    </citation>
    <scope>NUCLEOTIDE SEQUENCE</scope>
    <source>
        <strain evidence="6">DSM 23674</strain>
    </source>
</reference>
<feature type="domain" description="Metallo-beta-lactamase" evidence="5">
    <location>
        <begin position="61"/>
        <end position="266"/>
    </location>
</feature>
<sequence>MSDGAKPLPGVLRWNLGDLTVTVLNDGWFQDAAENLVAGISAEEAIRLQEAGFRPSRPRITLNAFLITGAGRKPLLIDAGYGGFAPTDTLGRVPAALATTGISPEEIETVLVSHLHPDHVGGLLGDDGKARFPNAELVLHADEAAHWLPDAALAAAPDGAKAYFENARKVVSAYEGRVREHRGGEIALGITAVPLPGHTPGHTGFRITSGERSLLMWTDIVHLPAIQFANPEAGMGFDVDGDRARETRKRILAQVADERTLISGSHLEFPAIGYVVREDGAYRFVPELWVSGQ</sequence>
<name>A0ABQ4TIZ3_9HYPH</name>
<keyword evidence="7" id="KW-1185">Reference proteome</keyword>
<dbReference type="SUPFAM" id="SSF56281">
    <property type="entry name" value="Metallo-hydrolase/oxidoreductase"/>
    <property type="match status" value="1"/>
</dbReference>
<dbReference type="RefSeq" id="WP_238230845.1">
    <property type="nucleotide sequence ID" value="NZ_BPRA01000004.1"/>
</dbReference>
<dbReference type="InterPro" id="IPR036866">
    <property type="entry name" value="RibonucZ/Hydroxyglut_hydro"/>
</dbReference>
<dbReference type="SMART" id="SM00849">
    <property type="entry name" value="Lactamase_B"/>
    <property type="match status" value="1"/>
</dbReference>
<evidence type="ECO:0000256" key="1">
    <source>
        <dbReference type="ARBA" id="ARBA00007749"/>
    </source>
</evidence>
<keyword evidence="4" id="KW-0862">Zinc</keyword>
<protein>
    <recommendedName>
        <fullName evidence="5">Metallo-beta-lactamase domain-containing protein</fullName>
    </recommendedName>
</protein>
<evidence type="ECO:0000256" key="4">
    <source>
        <dbReference type="ARBA" id="ARBA00022833"/>
    </source>
</evidence>
<evidence type="ECO:0000313" key="7">
    <source>
        <dbReference type="Proteomes" id="UP001055101"/>
    </source>
</evidence>
<dbReference type="PANTHER" id="PTHR42978:SF6">
    <property type="entry name" value="QUORUM-QUENCHING LACTONASE YTNP-RELATED"/>
    <property type="match status" value="1"/>
</dbReference>
<comment type="caution">
    <text evidence="6">The sequence shown here is derived from an EMBL/GenBank/DDBJ whole genome shotgun (WGS) entry which is preliminary data.</text>
</comment>
<organism evidence="6 7">
    <name type="scientific">Methylobacterium thuringiense</name>
    <dbReference type="NCBI Taxonomy" id="1003091"/>
    <lineage>
        <taxon>Bacteria</taxon>
        <taxon>Pseudomonadati</taxon>
        <taxon>Pseudomonadota</taxon>
        <taxon>Alphaproteobacteria</taxon>
        <taxon>Hyphomicrobiales</taxon>
        <taxon>Methylobacteriaceae</taxon>
        <taxon>Methylobacterium</taxon>
    </lineage>
</organism>
<keyword evidence="3" id="KW-0378">Hydrolase</keyword>
<evidence type="ECO:0000256" key="2">
    <source>
        <dbReference type="ARBA" id="ARBA00022723"/>
    </source>
</evidence>
<evidence type="ECO:0000256" key="3">
    <source>
        <dbReference type="ARBA" id="ARBA00022801"/>
    </source>
</evidence>
<keyword evidence="2" id="KW-0479">Metal-binding</keyword>
<dbReference type="Gene3D" id="3.60.15.10">
    <property type="entry name" value="Ribonuclease Z/Hydroxyacylglutathione hydrolase-like"/>
    <property type="match status" value="1"/>
</dbReference>
<dbReference type="EMBL" id="BPRA01000004">
    <property type="protein sequence ID" value="GJE54482.1"/>
    <property type="molecule type" value="Genomic_DNA"/>
</dbReference>